<dbReference type="Proteomes" id="UP000189911">
    <property type="component" value="Chromosome E"/>
</dbReference>
<evidence type="ECO:0000313" key="8">
    <source>
        <dbReference type="Proteomes" id="UP000189911"/>
    </source>
</evidence>
<dbReference type="OrthoDB" id="66881at2759"/>
<dbReference type="AlphaFoldDB" id="A0A1G4K2H9"/>
<evidence type="ECO:0000256" key="2">
    <source>
        <dbReference type="ARBA" id="ARBA00009183"/>
    </source>
</evidence>
<evidence type="ECO:0000256" key="5">
    <source>
        <dbReference type="ARBA" id="ARBA00022857"/>
    </source>
</evidence>
<keyword evidence="6" id="KW-0560">Oxidoreductase</keyword>
<evidence type="ECO:0000256" key="6">
    <source>
        <dbReference type="ARBA" id="ARBA00023002"/>
    </source>
</evidence>
<evidence type="ECO:0000256" key="4">
    <source>
        <dbReference type="ARBA" id="ARBA00022827"/>
    </source>
</evidence>
<evidence type="ECO:0000313" key="7">
    <source>
        <dbReference type="EMBL" id="SCU97802.1"/>
    </source>
</evidence>
<keyword evidence="8" id="KW-1185">Reference proteome</keyword>
<dbReference type="Pfam" id="PF00743">
    <property type="entry name" value="FMO-like"/>
    <property type="match status" value="2"/>
</dbReference>
<comment type="cofactor">
    <cofactor evidence="1">
        <name>FAD</name>
        <dbReference type="ChEBI" id="CHEBI:57692"/>
    </cofactor>
</comment>
<dbReference type="GO" id="GO:0050661">
    <property type="term" value="F:NADP binding"/>
    <property type="evidence" value="ECO:0007669"/>
    <property type="project" value="InterPro"/>
</dbReference>
<dbReference type="FunFam" id="3.50.50.60:FF:000023">
    <property type="entry name" value="Dimethylaniline monooxygenase [N-oxide-forming]"/>
    <property type="match status" value="1"/>
</dbReference>
<keyword evidence="3" id="KW-0285">Flavoprotein</keyword>
<sequence>MTVQEKTKIKSVAIIGAGAAGLTSLFELLNTNEDGSTNLKYKSDGVFDAANTQRPKIVAFNKVVAFELNSDIGGIWKPAFEKPDLLDRATLDTERYNEPFVIRPRTEFPLQILDRKYSREDPLVTKKSDFPSPQTWSSSGVYRQLFSDVPRRYLRNSFIPLKDQASGTKSDIGQFLTNSEVTAQLKQFSANFNLAENVRFNTEVIRAKKLNNSRGWKLFIKETSRDTQSVRWYEEEFDGLIVSNGHYSIPYIPKIDGLSQWNAAFPGSIQHSKSFRDPKVFKSKRVVFVGTGLSGVDILQYVFPIAHEVIVSRTPNKEETFPWLTKAATSEGIIIKPRIKKVMPSNRTVVFEDGTAVSGVDYIILSTGYHWHYPFLDEEETGVRVAPAPNKSFPDGTSLVDGLYLNLVAVKDPSLAFVGVTVTPVLWPSFELEASAIAGLWSNNFRLLSKKEQRDASLERKAKTGANLLFHYYPGEVFQDYVDSLRPYLVKDRDWKNIFDNRHLDDLARSYVTAERLFYGLKHAHIAVKDTF</sequence>
<dbReference type="InterPro" id="IPR050346">
    <property type="entry name" value="FMO-like"/>
</dbReference>
<gene>
    <name evidence="7" type="ORF">LANO_0E17018G</name>
</gene>
<reference evidence="8" key="1">
    <citation type="submission" date="2016-03" db="EMBL/GenBank/DDBJ databases">
        <authorList>
            <person name="Devillers Hugo."/>
        </authorList>
    </citation>
    <scope>NUCLEOTIDE SEQUENCE [LARGE SCALE GENOMIC DNA]</scope>
</reference>
<protein>
    <submittedName>
        <fullName evidence="7">LANO_0E17018g1_1</fullName>
    </submittedName>
</protein>
<dbReference type="GO" id="GO:0004499">
    <property type="term" value="F:N,N-dimethylaniline monooxygenase activity"/>
    <property type="evidence" value="ECO:0007669"/>
    <property type="project" value="InterPro"/>
</dbReference>
<dbReference type="GO" id="GO:0050660">
    <property type="term" value="F:flavin adenine dinucleotide binding"/>
    <property type="evidence" value="ECO:0007669"/>
    <property type="project" value="InterPro"/>
</dbReference>
<keyword evidence="5" id="KW-0521">NADP</keyword>
<keyword evidence="4" id="KW-0274">FAD</keyword>
<dbReference type="EMBL" id="LT598451">
    <property type="protein sequence ID" value="SCU97802.1"/>
    <property type="molecule type" value="Genomic_DNA"/>
</dbReference>
<dbReference type="InterPro" id="IPR036188">
    <property type="entry name" value="FAD/NAD-bd_sf"/>
</dbReference>
<comment type="similarity">
    <text evidence="2">Belongs to the FMO family.</text>
</comment>
<dbReference type="InterPro" id="IPR020946">
    <property type="entry name" value="Flavin_mOase-like"/>
</dbReference>
<organism evidence="7 8">
    <name type="scientific">Lachancea nothofagi CBS 11611</name>
    <dbReference type="NCBI Taxonomy" id="1266666"/>
    <lineage>
        <taxon>Eukaryota</taxon>
        <taxon>Fungi</taxon>
        <taxon>Dikarya</taxon>
        <taxon>Ascomycota</taxon>
        <taxon>Saccharomycotina</taxon>
        <taxon>Saccharomycetes</taxon>
        <taxon>Saccharomycetales</taxon>
        <taxon>Saccharomycetaceae</taxon>
        <taxon>Lachancea</taxon>
    </lineage>
</organism>
<name>A0A1G4K2H9_9SACH</name>
<proteinExistence type="inferred from homology"/>
<evidence type="ECO:0000256" key="3">
    <source>
        <dbReference type="ARBA" id="ARBA00022630"/>
    </source>
</evidence>
<evidence type="ECO:0000256" key="1">
    <source>
        <dbReference type="ARBA" id="ARBA00001974"/>
    </source>
</evidence>
<accession>A0A1G4K2H9</accession>
<dbReference type="SUPFAM" id="SSF51905">
    <property type="entry name" value="FAD/NAD(P)-binding domain"/>
    <property type="match status" value="2"/>
</dbReference>
<dbReference type="Gene3D" id="3.50.50.60">
    <property type="entry name" value="FAD/NAD(P)-binding domain"/>
    <property type="match status" value="2"/>
</dbReference>
<dbReference type="PANTHER" id="PTHR23023">
    <property type="entry name" value="DIMETHYLANILINE MONOOXYGENASE"/>
    <property type="match status" value="1"/>
</dbReference>